<sequence>MQGNDNMRLLCARTRDPRLPLEKRHDDPKEMRRMLRRTRGMARRMPYQDTREGQDQGRLRPTVEVPSGTDGPVAGPRIGNPDQAEPENRTAATGTRTIPGEPPEPEPVPNEEDPEEA</sequence>
<keyword evidence="3" id="KW-1185">Reference proteome</keyword>
<protein>
    <submittedName>
        <fullName evidence="2">Uncharacterized protein</fullName>
    </submittedName>
</protein>
<dbReference type="Proteomes" id="UP000070054">
    <property type="component" value="Unassembled WGS sequence"/>
</dbReference>
<accession>A0A135T9S2</accession>
<feature type="region of interest" description="Disordered" evidence="1">
    <location>
        <begin position="1"/>
        <end position="117"/>
    </location>
</feature>
<feature type="compositionally biased region" description="Basic and acidic residues" evidence="1">
    <location>
        <begin position="49"/>
        <end position="58"/>
    </location>
</feature>
<dbReference type="AlphaFoldDB" id="A0A135T9S2"/>
<proteinExistence type="predicted"/>
<comment type="caution">
    <text evidence="2">The sequence shown here is derived from an EMBL/GenBank/DDBJ whole genome shotgun (WGS) entry which is preliminary data.</text>
</comment>
<name>A0A135T9S2_9PEZI</name>
<reference evidence="2 3" key="1">
    <citation type="submission" date="2014-02" db="EMBL/GenBank/DDBJ databases">
        <title>The genome sequence of Colletotrichum nymphaeae SA-01.</title>
        <authorList>
            <person name="Baroncelli R."/>
            <person name="Thon M.R."/>
        </authorList>
    </citation>
    <scope>NUCLEOTIDE SEQUENCE [LARGE SCALE GENOMIC DNA]</scope>
    <source>
        <strain evidence="2 3">SA-01</strain>
    </source>
</reference>
<evidence type="ECO:0000313" key="2">
    <source>
        <dbReference type="EMBL" id="KXH44925.1"/>
    </source>
</evidence>
<evidence type="ECO:0000313" key="3">
    <source>
        <dbReference type="Proteomes" id="UP000070054"/>
    </source>
</evidence>
<organism evidence="2 3">
    <name type="scientific">Colletotrichum nymphaeae SA-01</name>
    <dbReference type="NCBI Taxonomy" id="1460502"/>
    <lineage>
        <taxon>Eukaryota</taxon>
        <taxon>Fungi</taxon>
        <taxon>Dikarya</taxon>
        <taxon>Ascomycota</taxon>
        <taxon>Pezizomycotina</taxon>
        <taxon>Sordariomycetes</taxon>
        <taxon>Hypocreomycetidae</taxon>
        <taxon>Glomerellales</taxon>
        <taxon>Glomerellaceae</taxon>
        <taxon>Colletotrichum</taxon>
        <taxon>Colletotrichum acutatum species complex</taxon>
    </lineage>
</organism>
<gene>
    <name evidence="2" type="ORF">CNYM01_14361</name>
</gene>
<feature type="compositionally biased region" description="Basic and acidic residues" evidence="1">
    <location>
        <begin position="13"/>
        <end position="33"/>
    </location>
</feature>
<evidence type="ECO:0000256" key="1">
    <source>
        <dbReference type="SAM" id="MobiDB-lite"/>
    </source>
</evidence>
<dbReference type="EMBL" id="JEMN01001189">
    <property type="protein sequence ID" value="KXH44925.1"/>
    <property type="molecule type" value="Genomic_DNA"/>
</dbReference>